<dbReference type="EMBL" id="PDCK01000039">
    <property type="protein sequence ID" value="PRQ55773.1"/>
    <property type="molecule type" value="Genomic_DNA"/>
</dbReference>
<comment type="caution">
    <text evidence="1">The sequence shown here is derived from an EMBL/GenBank/DDBJ whole genome shotgun (WGS) entry which is preliminary data.</text>
</comment>
<organism evidence="1 2">
    <name type="scientific">Rosa chinensis</name>
    <name type="common">China rose</name>
    <dbReference type="NCBI Taxonomy" id="74649"/>
    <lineage>
        <taxon>Eukaryota</taxon>
        <taxon>Viridiplantae</taxon>
        <taxon>Streptophyta</taxon>
        <taxon>Embryophyta</taxon>
        <taxon>Tracheophyta</taxon>
        <taxon>Spermatophyta</taxon>
        <taxon>Magnoliopsida</taxon>
        <taxon>eudicotyledons</taxon>
        <taxon>Gunneridae</taxon>
        <taxon>Pentapetalae</taxon>
        <taxon>rosids</taxon>
        <taxon>fabids</taxon>
        <taxon>Rosales</taxon>
        <taxon>Rosaceae</taxon>
        <taxon>Rosoideae</taxon>
        <taxon>Rosoideae incertae sedis</taxon>
        <taxon>Rosa</taxon>
    </lineage>
</organism>
<dbReference type="Gramene" id="PRQ55773">
    <property type="protein sequence ID" value="PRQ55773"/>
    <property type="gene ID" value="RchiOBHm_Chr1g0328301"/>
</dbReference>
<accession>A0A2P6SAQ2</accession>
<name>A0A2P6SAQ2_ROSCH</name>
<dbReference type="Proteomes" id="UP000238479">
    <property type="component" value="Chromosome 1"/>
</dbReference>
<evidence type="ECO:0000313" key="1">
    <source>
        <dbReference type="EMBL" id="PRQ55773.1"/>
    </source>
</evidence>
<dbReference type="AlphaFoldDB" id="A0A2P6SAQ2"/>
<evidence type="ECO:0000313" key="2">
    <source>
        <dbReference type="Proteomes" id="UP000238479"/>
    </source>
</evidence>
<reference evidence="1 2" key="1">
    <citation type="journal article" date="2018" name="Nat. Genet.">
        <title>The Rosa genome provides new insights in the design of modern roses.</title>
        <authorList>
            <person name="Bendahmane M."/>
        </authorList>
    </citation>
    <scope>NUCLEOTIDE SEQUENCE [LARGE SCALE GENOMIC DNA]</scope>
    <source>
        <strain evidence="2">cv. Old Blush</strain>
    </source>
</reference>
<keyword evidence="2" id="KW-1185">Reference proteome</keyword>
<sequence length="54" mass="6182">MPNCPTAQDLQRFLASCRVVDWSDRRVGYLADCLGFWKSSGLLAFHGSMNCFFY</sequence>
<proteinExistence type="predicted"/>
<protein>
    <submittedName>
        <fullName evidence="1">Uncharacterized protein</fullName>
    </submittedName>
</protein>
<gene>
    <name evidence="1" type="ORF">RchiOBHm_Chr1g0328301</name>
</gene>